<accession>A0A517LP78</accession>
<dbReference type="EMBL" id="CP042201">
    <property type="protein sequence ID" value="QDS77413.1"/>
    <property type="molecule type" value="Genomic_DNA"/>
</dbReference>
<name>A0A517LP78_9PEZI</name>
<organism evidence="2 3">
    <name type="scientific">Venturia effusa</name>
    <dbReference type="NCBI Taxonomy" id="50376"/>
    <lineage>
        <taxon>Eukaryota</taxon>
        <taxon>Fungi</taxon>
        <taxon>Dikarya</taxon>
        <taxon>Ascomycota</taxon>
        <taxon>Pezizomycotina</taxon>
        <taxon>Dothideomycetes</taxon>
        <taxon>Pleosporomycetidae</taxon>
        <taxon>Venturiales</taxon>
        <taxon>Venturiaceae</taxon>
        <taxon>Venturia</taxon>
    </lineage>
</organism>
<evidence type="ECO:0000256" key="1">
    <source>
        <dbReference type="SAM" id="MobiDB-lite"/>
    </source>
</evidence>
<dbReference type="OrthoDB" id="3943891at2759"/>
<dbReference type="AlphaFoldDB" id="A0A517LP78"/>
<proteinExistence type="predicted"/>
<sequence length="234" mass="25523">MFAPNAYGPLLRPDIVDNAPETHTGADAGNDPEKPAFQMPLVYPFIPAPSISMEPMTPENNRATLSDQTPPASVSQLSTPSLSFSDDHDSSPDSRPSSAKRTVGTGPVEFGDSNLKEEEEEEEETTPPPSATSMNPTPTHDDPDKTKAEAICILTYMRAFPNSETSQPAVIADGQIWRSPDKKKGWRRNQWLLMRGRSRSAREGANGLKLAALPASHNRDILPRFAKTSDLATR</sequence>
<evidence type="ECO:0000313" key="3">
    <source>
        <dbReference type="Proteomes" id="UP000316270"/>
    </source>
</evidence>
<feature type="compositionally biased region" description="Polar residues" evidence="1">
    <location>
        <begin position="58"/>
        <end position="79"/>
    </location>
</feature>
<keyword evidence="3" id="KW-1185">Reference proteome</keyword>
<evidence type="ECO:0000313" key="2">
    <source>
        <dbReference type="EMBL" id="QDS77413.1"/>
    </source>
</evidence>
<dbReference type="Proteomes" id="UP000316270">
    <property type="component" value="Chromosome 17"/>
</dbReference>
<feature type="region of interest" description="Disordered" evidence="1">
    <location>
        <begin position="1"/>
        <end position="144"/>
    </location>
</feature>
<protein>
    <submittedName>
        <fullName evidence="2">Uncharacterized protein</fullName>
    </submittedName>
</protein>
<reference evidence="2 3" key="1">
    <citation type="submission" date="2019-07" db="EMBL/GenBank/DDBJ databases">
        <title>Finished genome of Venturia effusa.</title>
        <authorList>
            <person name="Young C.A."/>
            <person name="Cox M.P."/>
            <person name="Ganley A.R.D."/>
            <person name="David W.J."/>
        </authorList>
    </citation>
    <scope>NUCLEOTIDE SEQUENCE [LARGE SCALE GENOMIC DNA]</scope>
    <source>
        <strain evidence="3">albino</strain>
    </source>
</reference>
<gene>
    <name evidence="2" type="ORF">FKW77_006393</name>
</gene>